<organism evidence="2 3">
    <name type="scientific">Thalictrum thalictroides</name>
    <name type="common">Rue-anemone</name>
    <name type="synonym">Anemone thalictroides</name>
    <dbReference type="NCBI Taxonomy" id="46969"/>
    <lineage>
        <taxon>Eukaryota</taxon>
        <taxon>Viridiplantae</taxon>
        <taxon>Streptophyta</taxon>
        <taxon>Embryophyta</taxon>
        <taxon>Tracheophyta</taxon>
        <taxon>Spermatophyta</taxon>
        <taxon>Magnoliopsida</taxon>
        <taxon>Ranunculales</taxon>
        <taxon>Ranunculaceae</taxon>
        <taxon>Thalictroideae</taxon>
        <taxon>Thalictrum</taxon>
    </lineage>
</organism>
<dbReference type="InterPro" id="IPR002156">
    <property type="entry name" value="RNaseH_domain"/>
</dbReference>
<keyword evidence="3" id="KW-1185">Reference proteome</keyword>
<evidence type="ECO:0000259" key="1">
    <source>
        <dbReference type="PROSITE" id="PS50879"/>
    </source>
</evidence>
<proteinExistence type="predicted"/>
<comment type="caution">
    <text evidence="2">The sequence shown here is derived from an EMBL/GenBank/DDBJ whole genome shotgun (WGS) entry which is preliminary data.</text>
</comment>
<dbReference type="Gene3D" id="3.30.420.10">
    <property type="entry name" value="Ribonuclease H-like superfamily/Ribonuclease H"/>
    <property type="match status" value="1"/>
</dbReference>
<dbReference type="GO" id="GO:0003676">
    <property type="term" value="F:nucleic acid binding"/>
    <property type="evidence" value="ECO:0007669"/>
    <property type="project" value="InterPro"/>
</dbReference>
<evidence type="ECO:0000313" key="2">
    <source>
        <dbReference type="EMBL" id="KAF5188832.1"/>
    </source>
</evidence>
<dbReference type="GO" id="GO:0004523">
    <property type="term" value="F:RNA-DNA hybrid ribonuclease activity"/>
    <property type="evidence" value="ECO:0007669"/>
    <property type="project" value="InterPro"/>
</dbReference>
<dbReference type="InterPro" id="IPR036397">
    <property type="entry name" value="RNaseH_sf"/>
</dbReference>
<gene>
    <name evidence="2" type="ORF">FRX31_021581</name>
</gene>
<feature type="domain" description="RNase H type-1" evidence="1">
    <location>
        <begin position="3"/>
        <end position="104"/>
    </location>
</feature>
<protein>
    <submittedName>
        <fullName evidence="2">Ribonuclease h domain</fullName>
    </submittedName>
</protein>
<reference evidence="2 3" key="1">
    <citation type="submission" date="2020-06" db="EMBL/GenBank/DDBJ databases">
        <title>Transcriptomic and genomic resources for Thalictrum thalictroides and T. hernandezii: Facilitating candidate gene discovery in an emerging model plant lineage.</title>
        <authorList>
            <person name="Arias T."/>
            <person name="Riano-Pachon D.M."/>
            <person name="Di Stilio V.S."/>
        </authorList>
    </citation>
    <scope>NUCLEOTIDE SEQUENCE [LARGE SCALE GENOMIC DNA]</scope>
    <source>
        <strain evidence="3">cv. WT478/WT964</strain>
        <tissue evidence="2">Leaves</tissue>
    </source>
</reference>
<dbReference type="InterPro" id="IPR012337">
    <property type="entry name" value="RNaseH-like_sf"/>
</dbReference>
<dbReference type="InterPro" id="IPR053151">
    <property type="entry name" value="RNase_H-like"/>
</dbReference>
<dbReference type="EMBL" id="JABWDY010026268">
    <property type="protein sequence ID" value="KAF5188832.1"/>
    <property type="molecule type" value="Genomic_DNA"/>
</dbReference>
<dbReference type="PANTHER" id="PTHR47723">
    <property type="entry name" value="OS05G0353850 PROTEIN"/>
    <property type="match status" value="1"/>
</dbReference>
<name>A0A7J6VWZ2_THATH</name>
<sequence length="104" mass="11945">MQMATSREQHDQGQHRWCIQGNPGRAGVGAIFRDHRGKILIVHSRGIGITTNFRAEYEAIIDSREITESKEWRRVWVESDSTAAVEAFRTGGIPWQLLARWRSI</sequence>
<dbReference type="PANTHER" id="PTHR47723:SF23">
    <property type="entry name" value="REVERSE TRANSCRIPTASE-LIKE PROTEIN"/>
    <property type="match status" value="1"/>
</dbReference>
<accession>A0A7J6VWZ2</accession>
<dbReference type="Pfam" id="PF13456">
    <property type="entry name" value="RVT_3"/>
    <property type="match status" value="1"/>
</dbReference>
<dbReference type="OrthoDB" id="1752183at2759"/>
<dbReference type="CDD" id="cd06222">
    <property type="entry name" value="RNase_H_like"/>
    <property type="match status" value="1"/>
</dbReference>
<dbReference type="AlphaFoldDB" id="A0A7J6VWZ2"/>
<dbReference type="PROSITE" id="PS50879">
    <property type="entry name" value="RNASE_H_1"/>
    <property type="match status" value="1"/>
</dbReference>
<evidence type="ECO:0000313" key="3">
    <source>
        <dbReference type="Proteomes" id="UP000554482"/>
    </source>
</evidence>
<dbReference type="InterPro" id="IPR044730">
    <property type="entry name" value="RNase_H-like_dom_plant"/>
</dbReference>
<dbReference type="SUPFAM" id="SSF53098">
    <property type="entry name" value="Ribonuclease H-like"/>
    <property type="match status" value="1"/>
</dbReference>
<dbReference type="Proteomes" id="UP000554482">
    <property type="component" value="Unassembled WGS sequence"/>
</dbReference>